<dbReference type="PANTHER" id="PTHR38481">
    <property type="entry name" value="HYALURONATE LYASE"/>
    <property type="match status" value="1"/>
</dbReference>
<feature type="domain" description="Polysaccharide lyase 8 N-terminal alpha-helical" evidence="7">
    <location>
        <begin position="54"/>
        <end position="375"/>
    </location>
</feature>
<dbReference type="PROSITE" id="PS51318">
    <property type="entry name" value="TAT"/>
    <property type="match status" value="1"/>
</dbReference>
<comment type="similarity">
    <text evidence="1">Belongs to the polysaccharide lyase 8 family.</text>
</comment>
<evidence type="ECO:0000313" key="9">
    <source>
        <dbReference type="Proteomes" id="UP000642284"/>
    </source>
</evidence>
<dbReference type="InterPro" id="IPR004103">
    <property type="entry name" value="Lyase_8_C"/>
</dbReference>
<gene>
    <name evidence="8" type="ORF">H9Y04_32330</name>
</gene>
<dbReference type="InterPro" id="IPR011071">
    <property type="entry name" value="Lyase_8-like_C"/>
</dbReference>
<dbReference type="Gene3D" id="2.60.220.10">
    <property type="entry name" value="Polysaccharide lyase family 8-like, C-terminal"/>
    <property type="match status" value="1"/>
</dbReference>
<feature type="domain" description="Polysaccharide lyase family 8 central" evidence="5">
    <location>
        <begin position="417"/>
        <end position="680"/>
    </location>
</feature>
<comment type="caution">
    <text evidence="8">The sequence shown here is derived from an EMBL/GenBank/DDBJ whole genome shotgun (WGS) entry which is preliminary data.</text>
</comment>
<evidence type="ECO:0000256" key="3">
    <source>
        <dbReference type="ARBA" id="ARBA00023239"/>
    </source>
</evidence>
<name>A0ABR7SP15_9ACTN</name>
<feature type="domain" description="Polysaccharide lyase family 8 C-terminal" evidence="6">
    <location>
        <begin position="695"/>
        <end position="758"/>
    </location>
</feature>
<dbReference type="InterPro" id="IPR011013">
    <property type="entry name" value="Gal_mutarotase_sf_dom"/>
</dbReference>
<dbReference type="InterPro" id="IPR006311">
    <property type="entry name" value="TAT_signal"/>
</dbReference>
<evidence type="ECO:0000256" key="4">
    <source>
        <dbReference type="SAM" id="SignalP"/>
    </source>
</evidence>
<reference evidence="8 9" key="1">
    <citation type="submission" date="2020-08" db="EMBL/GenBank/DDBJ databases">
        <title>Genemic of Streptomyces polyaspartic.</title>
        <authorList>
            <person name="Liu W."/>
        </authorList>
    </citation>
    <scope>NUCLEOTIDE SEQUENCE [LARGE SCALE GENOMIC DNA]</scope>
    <source>
        <strain evidence="8 9">TRM66268-LWL</strain>
    </source>
</reference>
<evidence type="ECO:0000313" key="8">
    <source>
        <dbReference type="EMBL" id="MBC9717226.1"/>
    </source>
</evidence>
<dbReference type="PANTHER" id="PTHR38481:SF1">
    <property type="entry name" value="HYALURONATE LYASE"/>
    <property type="match status" value="1"/>
</dbReference>
<dbReference type="Pfam" id="PF08124">
    <property type="entry name" value="Lyase_8_N"/>
    <property type="match status" value="1"/>
</dbReference>
<keyword evidence="3 8" id="KW-0456">Lyase</keyword>
<dbReference type="InterPro" id="IPR014718">
    <property type="entry name" value="GH-type_carb-bd"/>
</dbReference>
<sequence length="802" mass="84230">MPMPHVPRLSRRSVLGGAAAAGAVLLAAPPASAAATGAAADEYDTLLMRAEQLLTGGEFDPAAPDFAAALAKLSADADKWWGTMDRSAGRTAVWPDLAPVSDSAMFGQSYPRLRTLATAWATPGTSLAGKSEVVEAIVSALRLLHDGGFNAAAQETGNWWFWEIGSPRALLDTCVLVRAHLPAADLADYLATVHKWCPNADKRVAGGLIETGGNRADKAVTVALHGLLARDPAKLVSARDSVSDVAGGGKNSLFAYVTKGDGFYEDGSFIQHGTVAYTGTYGNVLLSGAAYILALLGNSTWQVTDPKVSVIFDAVERTFSPVVFDGLMMDSQNGRAVSRMKANDATNGAATITNILLLALAAPAEQAARWRALVKGWITRNKAVPYLRTAGVPQIARARAVLDDTAVPAAPRLTGAQVFADMDRVVQRRPGWALSLGLSSARVAAYECGNFENKKAWYQGDGVTYVYVPDDLAHYGDAYWATVDLYRLPGTTVDTRQRAKVGDAAGTRVYQPANRTAGGASLGGRFAAAAMDLIADGSTLRAHKAWFTFDGAVVALGAGITASDGRTVETVVENRHLHATGSNRLLVDGLAQSAAQGWRQDFARAGWAHLEGTGGYVFPGRAALKALREERTGTWADINTGADTGGTTDPITRRYLTLWLDHGISPANSTYSYVLLPGASADETAAWAASSPVAVLANSPTVQAVESRRDGVLAAHFWAPGSVAGLGCSGAATVLVRRRDEGVEVAVADSSRTQESVTLTLPFAVREVVAADDTVSVTPGRRPVVTVRVGGSRGHTHTAKLA</sequence>
<dbReference type="InterPro" id="IPR008929">
    <property type="entry name" value="Chondroitin_lyas"/>
</dbReference>
<organism evidence="8 9">
    <name type="scientific">Streptomyces polyasparticus</name>
    <dbReference type="NCBI Taxonomy" id="2767826"/>
    <lineage>
        <taxon>Bacteria</taxon>
        <taxon>Bacillati</taxon>
        <taxon>Actinomycetota</taxon>
        <taxon>Actinomycetes</taxon>
        <taxon>Kitasatosporales</taxon>
        <taxon>Streptomycetaceae</taxon>
        <taxon>Streptomyces</taxon>
    </lineage>
</organism>
<evidence type="ECO:0000259" key="5">
    <source>
        <dbReference type="Pfam" id="PF02278"/>
    </source>
</evidence>
<dbReference type="EMBL" id="JACTVJ010000018">
    <property type="protein sequence ID" value="MBC9717226.1"/>
    <property type="molecule type" value="Genomic_DNA"/>
</dbReference>
<dbReference type="CDD" id="cd01083">
    <property type="entry name" value="GAG_Lyase"/>
    <property type="match status" value="1"/>
</dbReference>
<dbReference type="Proteomes" id="UP000642284">
    <property type="component" value="Unassembled WGS sequence"/>
</dbReference>
<accession>A0ABR7SP15</accession>
<proteinExistence type="inferred from homology"/>
<feature type="signal peptide" evidence="4">
    <location>
        <begin position="1"/>
        <end position="33"/>
    </location>
</feature>
<feature type="chain" id="PRO_5047445722" evidence="4">
    <location>
        <begin position="34"/>
        <end position="802"/>
    </location>
</feature>
<dbReference type="Gene3D" id="1.50.10.100">
    <property type="entry name" value="Chondroitin AC/alginate lyase"/>
    <property type="match status" value="1"/>
</dbReference>
<dbReference type="GO" id="GO:0016829">
    <property type="term" value="F:lyase activity"/>
    <property type="evidence" value="ECO:0007669"/>
    <property type="project" value="UniProtKB-KW"/>
</dbReference>
<dbReference type="SUPFAM" id="SSF48230">
    <property type="entry name" value="Chondroitin AC/alginate lyase"/>
    <property type="match status" value="1"/>
</dbReference>
<evidence type="ECO:0000259" key="6">
    <source>
        <dbReference type="Pfam" id="PF02884"/>
    </source>
</evidence>
<evidence type="ECO:0000256" key="1">
    <source>
        <dbReference type="ARBA" id="ARBA00006699"/>
    </source>
</evidence>
<evidence type="ECO:0000256" key="2">
    <source>
        <dbReference type="ARBA" id="ARBA00022729"/>
    </source>
</evidence>
<keyword evidence="2 4" id="KW-0732">Signal</keyword>
<dbReference type="SUPFAM" id="SSF49863">
    <property type="entry name" value="Hyaluronate lyase-like, C-terminal domain"/>
    <property type="match status" value="1"/>
</dbReference>
<dbReference type="Gene3D" id="2.70.98.10">
    <property type="match status" value="1"/>
</dbReference>
<dbReference type="InterPro" id="IPR012970">
    <property type="entry name" value="Lyase_8_alpha_N"/>
</dbReference>
<dbReference type="Pfam" id="PF02278">
    <property type="entry name" value="Lyase_8"/>
    <property type="match status" value="1"/>
</dbReference>
<evidence type="ECO:0000259" key="7">
    <source>
        <dbReference type="Pfam" id="PF08124"/>
    </source>
</evidence>
<dbReference type="Pfam" id="PF02884">
    <property type="entry name" value="Lyase_8_C"/>
    <property type="match status" value="1"/>
</dbReference>
<keyword evidence="9" id="KW-1185">Reference proteome</keyword>
<dbReference type="SUPFAM" id="SSF74650">
    <property type="entry name" value="Galactose mutarotase-like"/>
    <property type="match status" value="1"/>
</dbReference>
<dbReference type="InterPro" id="IPR003159">
    <property type="entry name" value="Lyase_8_central_dom"/>
</dbReference>
<protein>
    <submittedName>
        <fullName evidence="8">Polysaccharide lyase 8 family protein</fullName>
    </submittedName>
</protein>
<dbReference type="InterPro" id="IPR038970">
    <property type="entry name" value="Lyase_8"/>
</dbReference>